<sequence length="83" mass="9033">MLPPSRTGKYKTYLGGISMPRKSKIDSALKISLVESYFRNEISCTEATRQAGFKSRASFSGVKVPPADCSTGGTSPFDFLLSY</sequence>
<dbReference type="Proteomes" id="UP000003806">
    <property type="component" value="Chromosome"/>
</dbReference>
<evidence type="ECO:0000313" key="1">
    <source>
        <dbReference type="EMBL" id="EHM13112.1"/>
    </source>
</evidence>
<evidence type="ECO:0008006" key="3">
    <source>
        <dbReference type="Google" id="ProtNLM"/>
    </source>
</evidence>
<gene>
    <name evidence="1" type="ORF">JonanDRAFT_0726</name>
</gene>
<evidence type="ECO:0000313" key="2">
    <source>
        <dbReference type="Proteomes" id="UP000003806"/>
    </source>
</evidence>
<proteinExistence type="predicted"/>
<reference evidence="1 2" key="1">
    <citation type="submission" date="2011-11" db="EMBL/GenBank/DDBJ databases">
        <title>The Noncontiguous Finished genome of Jonquetella anthropi DSM 22815.</title>
        <authorList>
            <consortium name="US DOE Joint Genome Institute (JGI-PGF)"/>
            <person name="Lucas S."/>
            <person name="Copeland A."/>
            <person name="Lapidus A."/>
            <person name="Glavina del Rio T."/>
            <person name="Dalin E."/>
            <person name="Tice H."/>
            <person name="Bruce D."/>
            <person name="Goodwin L."/>
            <person name="Pitluck S."/>
            <person name="Peters L."/>
            <person name="Mikhailova N."/>
            <person name="Held B."/>
            <person name="Kyrpides N."/>
            <person name="Mavromatis K."/>
            <person name="Ivanova N."/>
            <person name="Markowitz V."/>
            <person name="Cheng J.-F."/>
            <person name="Hugenholtz P."/>
            <person name="Woyke T."/>
            <person name="Wu D."/>
            <person name="Gronow S."/>
            <person name="Wellnitz S."/>
            <person name="Brambilla E."/>
            <person name="Klenk H.-P."/>
            <person name="Eisen J.A."/>
        </authorList>
    </citation>
    <scope>NUCLEOTIDE SEQUENCE [LARGE SCALE GENOMIC DNA]</scope>
    <source>
        <strain evidence="1 2">DSM 22815</strain>
    </source>
</reference>
<accession>H0UKA3</accession>
<dbReference type="EMBL" id="CM001376">
    <property type="protein sequence ID" value="EHM13112.1"/>
    <property type="molecule type" value="Genomic_DNA"/>
</dbReference>
<name>H0UKA3_9BACT</name>
<organism evidence="1 2">
    <name type="scientific">Jonquetella anthropi DSM 22815</name>
    <dbReference type="NCBI Taxonomy" id="885272"/>
    <lineage>
        <taxon>Bacteria</taxon>
        <taxon>Thermotogati</taxon>
        <taxon>Synergistota</taxon>
        <taxon>Synergistia</taxon>
        <taxon>Synergistales</taxon>
        <taxon>Dethiosulfovibrionaceae</taxon>
        <taxon>Jonquetella</taxon>
    </lineage>
</organism>
<dbReference type="AlphaFoldDB" id="H0UKA3"/>
<dbReference type="HOGENOM" id="CLU_2538064_0_0_0"/>
<keyword evidence="2" id="KW-1185">Reference proteome</keyword>
<protein>
    <recommendedName>
        <fullName evidence="3">Transposase</fullName>
    </recommendedName>
</protein>